<keyword evidence="2" id="KW-0472">Membrane</keyword>
<gene>
    <name evidence="3" type="ORF">CBOVIS_LOCUS5156</name>
</gene>
<organism evidence="3 4">
    <name type="scientific">Caenorhabditis bovis</name>
    <dbReference type="NCBI Taxonomy" id="2654633"/>
    <lineage>
        <taxon>Eukaryota</taxon>
        <taxon>Metazoa</taxon>
        <taxon>Ecdysozoa</taxon>
        <taxon>Nematoda</taxon>
        <taxon>Chromadorea</taxon>
        <taxon>Rhabditida</taxon>
        <taxon>Rhabditina</taxon>
        <taxon>Rhabditomorpha</taxon>
        <taxon>Rhabditoidea</taxon>
        <taxon>Rhabditidae</taxon>
        <taxon>Peloderinae</taxon>
        <taxon>Caenorhabditis</taxon>
    </lineage>
</organism>
<comment type="caution">
    <text evidence="3">The sequence shown here is derived from an EMBL/GenBank/DDBJ whole genome shotgun (WGS) entry which is preliminary data.</text>
</comment>
<dbReference type="OrthoDB" id="5806835at2759"/>
<dbReference type="Proteomes" id="UP000494206">
    <property type="component" value="Unassembled WGS sequence"/>
</dbReference>
<accession>A0A8S1ESJ0</accession>
<feature type="transmembrane region" description="Helical" evidence="2">
    <location>
        <begin position="7"/>
        <end position="29"/>
    </location>
</feature>
<sequence>MFIRNPVLLDALYCISSALIGISITGLYLKRPSLMLPDVLYKNYFLFNAIAVFYREQDGLDQTRPPPSYNLFAPRPNRKSLQDQSPKWARYGRRTTAQL</sequence>
<keyword evidence="2" id="KW-0812">Transmembrane</keyword>
<dbReference type="EMBL" id="CADEPM010000003">
    <property type="protein sequence ID" value="CAB3402555.1"/>
    <property type="molecule type" value="Genomic_DNA"/>
</dbReference>
<evidence type="ECO:0000313" key="4">
    <source>
        <dbReference type="Proteomes" id="UP000494206"/>
    </source>
</evidence>
<keyword evidence="4" id="KW-1185">Reference proteome</keyword>
<evidence type="ECO:0000256" key="2">
    <source>
        <dbReference type="SAM" id="Phobius"/>
    </source>
</evidence>
<name>A0A8S1ESJ0_9PELO</name>
<dbReference type="AlphaFoldDB" id="A0A8S1ESJ0"/>
<evidence type="ECO:0000313" key="3">
    <source>
        <dbReference type="EMBL" id="CAB3402555.1"/>
    </source>
</evidence>
<keyword evidence="2" id="KW-1133">Transmembrane helix</keyword>
<evidence type="ECO:0000256" key="1">
    <source>
        <dbReference type="SAM" id="MobiDB-lite"/>
    </source>
</evidence>
<feature type="region of interest" description="Disordered" evidence="1">
    <location>
        <begin position="59"/>
        <end position="99"/>
    </location>
</feature>
<protein>
    <submittedName>
        <fullName evidence="3">Uncharacterized protein</fullName>
    </submittedName>
</protein>
<proteinExistence type="predicted"/>
<reference evidence="3 4" key="1">
    <citation type="submission" date="2020-04" db="EMBL/GenBank/DDBJ databases">
        <authorList>
            <person name="Laetsch R D."/>
            <person name="Stevens L."/>
            <person name="Kumar S."/>
            <person name="Blaxter L. M."/>
        </authorList>
    </citation>
    <scope>NUCLEOTIDE SEQUENCE [LARGE SCALE GENOMIC DNA]</scope>
</reference>